<gene>
    <name evidence="1" type="ORF">I79_004709</name>
</gene>
<proteinExistence type="predicted"/>
<protein>
    <submittedName>
        <fullName evidence="1">Uncharacterized protein</fullName>
    </submittedName>
</protein>
<dbReference type="AlphaFoldDB" id="G3H394"/>
<dbReference type="InParanoid" id="G3H394"/>
<sequence>MVTAGSGASACCLALLGTNLASLQPSGYISKPQPWLLVVGPLLFLPCLVGEGPAAKPCLSRVFSPLAGHNLRAGLQMGFQGGVDKAKLGSL</sequence>
<dbReference type="EMBL" id="JH000123">
    <property type="protein sequence ID" value="EGV94898.1"/>
    <property type="molecule type" value="Genomic_DNA"/>
</dbReference>
<evidence type="ECO:0000313" key="2">
    <source>
        <dbReference type="Proteomes" id="UP000001075"/>
    </source>
</evidence>
<name>G3H394_CRIGR</name>
<accession>G3H394</accession>
<reference evidence="2" key="1">
    <citation type="journal article" date="2011" name="Nat. Biotechnol.">
        <title>The genomic sequence of the Chinese hamster ovary (CHO)-K1 cell line.</title>
        <authorList>
            <person name="Xu X."/>
            <person name="Nagarajan H."/>
            <person name="Lewis N.E."/>
            <person name="Pan S."/>
            <person name="Cai Z."/>
            <person name="Liu X."/>
            <person name="Chen W."/>
            <person name="Xie M."/>
            <person name="Wang W."/>
            <person name="Hammond S."/>
            <person name="Andersen M.R."/>
            <person name="Neff N."/>
            <person name="Passarelli B."/>
            <person name="Koh W."/>
            <person name="Fan H.C."/>
            <person name="Wang J."/>
            <person name="Gui Y."/>
            <person name="Lee K.H."/>
            <person name="Betenbaugh M.J."/>
            <person name="Quake S.R."/>
            <person name="Famili I."/>
            <person name="Palsson B.O."/>
            <person name="Wang J."/>
        </authorList>
    </citation>
    <scope>NUCLEOTIDE SEQUENCE [LARGE SCALE GENOMIC DNA]</scope>
    <source>
        <strain evidence="2">CHO K1 cell line</strain>
    </source>
</reference>
<evidence type="ECO:0000313" key="1">
    <source>
        <dbReference type="EMBL" id="EGV94898.1"/>
    </source>
</evidence>
<dbReference type="Proteomes" id="UP000001075">
    <property type="component" value="Unassembled WGS sequence"/>
</dbReference>
<organism evidence="1 2">
    <name type="scientific">Cricetulus griseus</name>
    <name type="common">Chinese hamster</name>
    <name type="synonym">Cricetulus barabensis griseus</name>
    <dbReference type="NCBI Taxonomy" id="10029"/>
    <lineage>
        <taxon>Eukaryota</taxon>
        <taxon>Metazoa</taxon>
        <taxon>Chordata</taxon>
        <taxon>Craniata</taxon>
        <taxon>Vertebrata</taxon>
        <taxon>Euteleostomi</taxon>
        <taxon>Mammalia</taxon>
        <taxon>Eutheria</taxon>
        <taxon>Euarchontoglires</taxon>
        <taxon>Glires</taxon>
        <taxon>Rodentia</taxon>
        <taxon>Myomorpha</taxon>
        <taxon>Muroidea</taxon>
        <taxon>Cricetidae</taxon>
        <taxon>Cricetinae</taxon>
        <taxon>Cricetulus</taxon>
    </lineage>
</organism>